<keyword evidence="1" id="KW-0934">Plastid</keyword>
<proteinExistence type="predicted"/>
<dbReference type="AlphaFoldDB" id="A0A1Z1MBY5"/>
<keyword evidence="1" id="KW-0150">Chloroplast</keyword>
<name>A0A1Z1MBY5_POLUR</name>
<geneLocation type="chloroplast" evidence="1"/>
<protein>
    <submittedName>
        <fullName evidence="1">Uncharacterized protein</fullName>
    </submittedName>
</protein>
<reference evidence="1" key="1">
    <citation type="journal article" date="2017" name="J. Phycol.">
        <title>Analysis of chloroplast genomes and a supermatrix inform reclassification of the Rhodomelaceae (Rhodophyta).</title>
        <authorList>
            <person name="Diaz-Tapia P."/>
            <person name="Maggs C.A."/>
            <person name="West J.A."/>
            <person name="Verbruggen H."/>
        </authorList>
    </citation>
    <scope>NUCLEOTIDE SEQUENCE</scope>
    <source>
        <strain evidence="1">PD550</strain>
    </source>
</reference>
<accession>A0A1Z1MBY5</accession>
<dbReference type="RefSeq" id="YP_009394928.1">
    <property type="nucleotide sequence ID" value="NC_035275.1"/>
</dbReference>
<gene>
    <name evidence="1" type="primary">ycf80</name>
</gene>
<dbReference type="EMBL" id="MF101428">
    <property type="protein sequence ID" value="ARW63490.1"/>
    <property type="molecule type" value="Genomic_DNA"/>
</dbReference>
<evidence type="ECO:0000313" key="1">
    <source>
        <dbReference type="EMBL" id="ARW63490.1"/>
    </source>
</evidence>
<organism evidence="1">
    <name type="scientific">Polysiphonia urceolata</name>
    <name type="common">Red alga</name>
    <name type="synonym">Conferva urceolata</name>
    <dbReference type="NCBI Taxonomy" id="173545"/>
    <lineage>
        <taxon>Eukaryota</taxon>
        <taxon>Rhodophyta</taxon>
        <taxon>Florideophyceae</taxon>
        <taxon>Rhodymeniophycidae</taxon>
        <taxon>Ceramiales</taxon>
        <taxon>Rhodomelaceae</taxon>
        <taxon>Polysiphonioideae</taxon>
        <taxon>Polysiphonia</taxon>
    </lineage>
</organism>
<dbReference type="GeneID" id="33356871"/>
<sequence length="483" mass="56744">MILSNFILFFTFRHGFDKSSQSFQSKLNHEFNDLNSSLKFENRKSHKYLKIFTSNSIVSKNSDFLQSGQSNSNRNNLVSRNFWQKFVNNYLQETIFLSPSSSVSNKYVNKLKSLGLSVYQGSEYRAFLHRFSKDLVSGKIKVGVSNVNDSLVSLYTEKQDTYLVYKWLKFLNFESLLLKDYKKKISTKLNEYNVNLINDSLPMFIIINSNNEMIISESTDQLSKNEIILKLYRQLIKKDFISKKLYTGLIFINNQDALEYKQSIEYQFANSTRSIKLKVVPTNMKLYSKFTSQRDSNLEFRLIPDLKEVSNLLHKYRSVKNITFEPNQQHGRNHFQGQPIYCIKPFYVKNKNTNSIEKVNYSYRVKGKTSVSNYKAIFFNYQTLMDAWKKFAQENASYSIPNIPDVSVSNLEAFIQSSNYKQNYDTTIFLPSMETYDFIKKFLITTSGNQINLRNRIINQSLFLKTLCYRIFWSLTTRQPIHL</sequence>